<name>A0ACC2SQX6_9FUNG</name>
<dbReference type="EMBL" id="QTSX02004424">
    <property type="protein sequence ID" value="KAJ9064743.1"/>
    <property type="molecule type" value="Genomic_DNA"/>
</dbReference>
<sequence>MYQMEYHQRSPISLAFQISQGKSSSAIFGRKGETERRQGLGVEFNCPYKCHIRMALFEWAED</sequence>
<organism evidence="1 2">
    <name type="scientific">Entomophthora muscae</name>
    <dbReference type="NCBI Taxonomy" id="34485"/>
    <lineage>
        <taxon>Eukaryota</taxon>
        <taxon>Fungi</taxon>
        <taxon>Fungi incertae sedis</taxon>
        <taxon>Zoopagomycota</taxon>
        <taxon>Entomophthoromycotina</taxon>
        <taxon>Entomophthoromycetes</taxon>
        <taxon>Entomophthorales</taxon>
        <taxon>Entomophthoraceae</taxon>
        <taxon>Entomophthora</taxon>
    </lineage>
</organism>
<protein>
    <submittedName>
        <fullName evidence="1">Uncharacterized protein</fullName>
    </submittedName>
</protein>
<keyword evidence="2" id="KW-1185">Reference proteome</keyword>
<gene>
    <name evidence="1" type="ORF">DSO57_1027192</name>
</gene>
<reference evidence="1" key="1">
    <citation type="submission" date="2022-04" db="EMBL/GenBank/DDBJ databases">
        <title>Genome of the entomopathogenic fungus Entomophthora muscae.</title>
        <authorList>
            <person name="Elya C."/>
            <person name="Lovett B.R."/>
            <person name="Lee E."/>
            <person name="Macias A.M."/>
            <person name="Hajek A.E."/>
            <person name="De Bivort B.L."/>
            <person name="Kasson M.T."/>
            <person name="De Fine Licht H.H."/>
            <person name="Stajich J.E."/>
        </authorList>
    </citation>
    <scope>NUCLEOTIDE SEQUENCE</scope>
    <source>
        <strain evidence="1">Berkeley</strain>
    </source>
</reference>
<proteinExistence type="predicted"/>
<comment type="caution">
    <text evidence="1">The sequence shown here is derived from an EMBL/GenBank/DDBJ whole genome shotgun (WGS) entry which is preliminary data.</text>
</comment>
<evidence type="ECO:0000313" key="1">
    <source>
        <dbReference type="EMBL" id="KAJ9064743.1"/>
    </source>
</evidence>
<accession>A0ACC2SQX6</accession>
<dbReference type="Proteomes" id="UP001165960">
    <property type="component" value="Unassembled WGS sequence"/>
</dbReference>
<evidence type="ECO:0000313" key="2">
    <source>
        <dbReference type="Proteomes" id="UP001165960"/>
    </source>
</evidence>